<protein>
    <submittedName>
        <fullName evidence="1">Uncharacterized protein</fullName>
    </submittedName>
</protein>
<gene>
    <name evidence="1" type="ORF">EAH80_22165</name>
</gene>
<name>A0A502E4F5_9MYCO</name>
<dbReference type="AlphaFoldDB" id="A0A502E4F5"/>
<comment type="caution">
    <text evidence="1">The sequence shown here is derived from an EMBL/GenBank/DDBJ whole genome shotgun (WGS) entry which is preliminary data.</text>
</comment>
<dbReference type="Proteomes" id="UP000320095">
    <property type="component" value="Unassembled WGS sequence"/>
</dbReference>
<dbReference type="OrthoDB" id="4426978at2"/>
<dbReference type="RefSeq" id="WP_140695766.1">
    <property type="nucleotide sequence ID" value="NZ_RCZG01000011.1"/>
</dbReference>
<accession>A0A502E4F5</accession>
<reference evidence="1 2" key="1">
    <citation type="journal article" date="2019" name="Environ. Microbiol.">
        <title>Species interactions and distinct microbial communities in high Arctic permafrost affected cryosols are associated with the CH4 and CO2 gas fluxes.</title>
        <authorList>
            <person name="Altshuler I."/>
            <person name="Hamel J."/>
            <person name="Turney S."/>
            <person name="Magnuson E."/>
            <person name="Levesque R."/>
            <person name="Greer C."/>
            <person name="Whyte L.G."/>
        </authorList>
    </citation>
    <scope>NUCLEOTIDE SEQUENCE [LARGE SCALE GENOMIC DNA]</scope>
    <source>
        <strain evidence="1 2">S5.20</strain>
    </source>
</reference>
<evidence type="ECO:0000313" key="1">
    <source>
        <dbReference type="EMBL" id="TPG31662.1"/>
    </source>
</evidence>
<keyword evidence="2" id="KW-1185">Reference proteome</keyword>
<evidence type="ECO:0000313" key="2">
    <source>
        <dbReference type="Proteomes" id="UP000320095"/>
    </source>
</evidence>
<organism evidence="1 2">
    <name type="scientific">Mycolicibacterium hodleri</name>
    <dbReference type="NCBI Taxonomy" id="49897"/>
    <lineage>
        <taxon>Bacteria</taxon>
        <taxon>Bacillati</taxon>
        <taxon>Actinomycetota</taxon>
        <taxon>Actinomycetes</taxon>
        <taxon>Mycobacteriales</taxon>
        <taxon>Mycobacteriaceae</taxon>
        <taxon>Mycolicibacterium</taxon>
    </lineage>
</organism>
<sequence length="81" mass="9094">MTRYAPRALGQPGRRLWRSVHAKYDELSIGEELLLVEAARTADLIERLHAAADKPGCPRSTMVELRAQRATLAKLVDQLKI</sequence>
<dbReference type="EMBL" id="RCZG01000011">
    <property type="protein sequence ID" value="TPG31662.1"/>
    <property type="molecule type" value="Genomic_DNA"/>
</dbReference>
<proteinExistence type="predicted"/>